<dbReference type="PANTHER" id="PTHR47551:SF1">
    <property type="entry name" value="TUBULIN--TYROSINE LIGASE PBY1-RELATED"/>
    <property type="match status" value="1"/>
</dbReference>
<dbReference type="Gene3D" id="3.30.470.20">
    <property type="entry name" value="ATP-grasp fold, B domain"/>
    <property type="match status" value="1"/>
</dbReference>
<dbReference type="GO" id="GO:0003950">
    <property type="term" value="F:NAD+ poly-ADP-ribosyltransferase activity"/>
    <property type="evidence" value="ECO:0007669"/>
    <property type="project" value="InterPro"/>
</dbReference>
<dbReference type="PROSITE" id="PS51221">
    <property type="entry name" value="TTL"/>
    <property type="match status" value="1"/>
</dbReference>
<dbReference type="SUPFAM" id="SSF56059">
    <property type="entry name" value="Glutathione synthetase ATP-binding domain-like"/>
    <property type="match status" value="1"/>
</dbReference>
<feature type="signal peptide" evidence="2">
    <location>
        <begin position="1"/>
        <end position="18"/>
    </location>
</feature>
<evidence type="ECO:0000259" key="3">
    <source>
        <dbReference type="Pfam" id="PF00644"/>
    </source>
</evidence>
<gene>
    <name evidence="4" type="ORF">D9619_004277</name>
</gene>
<dbReference type="Proteomes" id="UP000567179">
    <property type="component" value="Unassembled WGS sequence"/>
</dbReference>
<organism evidence="4 5">
    <name type="scientific">Psilocybe cf. subviscida</name>
    <dbReference type="NCBI Taxonomy" id="2480587"/>
    <lineage>
        <taxon>Eukaryota</taxon>
        <taxon>Fungi</taxon>
        <taxon>Dikarya</taxon>
        <taxon>Basidiomycota</taxon>
        <taxon>Agaricomycotina</taxon>
        <taxon>Agaricomycetes</taxon>
        <taxon>Agaricomycetidae</taxon>
        <taxon>Agaricales</taxon>
        <taxon>Agaricineae</taxon>
        <taxon>Strophariaceae</taxon>
        <taxon>Psilocybe</taxon>
    </lineage>
</organism>
<sequence>MTSHIPLALSILGSLASGYPLSSLGQKAAPTSQAPPPPPPPPSVAPSSGTHNSRTTIPGTLPLNVPGPQPSANVNGNSANTNGTNAVTPPTINPIALCEVCQLRPKHFDGTKTHPYCSKSCSIKKAAASKGAPTKGTNSNNCSFCHNRPKYSDGLKTHDYCSKACARDASRPQRKVTGGQSTQFVKHPAAKILPIPVMTIAPLYIKRETLCLMCLQAAKMPTSHFCSQACIDDAESKGPMILEVPAGHVTFKSVSDQFKSSWRHGTSCPPVRRVYKVQVPATSLAAYNTYKDAVEARGQFATAGRSEGNENRRWHGTRRVCNLGDKGHNQFCSASNCSLCCIIRTSYDISLWGKKTGWGRFGKGIYTSSTSSKSNDYSSNECKSPLKAILLNKVVVGKGCKMLQDNTTLTAPPTGFDSGNLSMFSTIRSIVFPRSKDLPVKAYVSWPTDPVTDTLVRRALAKISTKIAYVSKENKEKHENRLLQWCSYDEMDHELAHFRREDVLSSSFAFRSALVEKHHLQRAIQAYVNKNPQSILADVHPHCYEIELSFADELEEMWTDELYAFGQQLDNDDLWWILKPASAKSSLDLKIFHTKEELQHILEEFEDQVEEEEDEDSGAVSSQKRHFIIQKYVDNPLLLDGVEGCQPGCKVSNGNLQLYLYKQAIVFFASAPFASLDAENDAFNRNLAPQVTNPPRNPIDGNDIRLLHQLEGASITSGEQPNQTKLEKADINSIAAQIQECLAEIIKAIRGNPVRFQARSNAFELYAVDFLVSHGDSISIKLVGVDAEPTFRFIGTQLNWVLDEIFAGTAKIAIQPFFADTKGSGVTTDNWKLGEERHNFVKFVDEEYIEERT</sequence>
<reference evidence="4 5" key="1">
    <citation type="journal article" date="2020" name="ISME J.">
        <title>Uncovering the hidden diversity of litter-decomposition mechanisms in mushroom-forming fungi.</title>
        <authorList>
            <person name="Floudas D."/>
            <person name="Bentzer J."/>
            <person name="Ahren D."/>
            <person name="Johansson T."/>
            <person name="Persson P."/>
            <person name="Tunlid A."/>
        </authorList>
    </citation>
    <scope>NUCLEOTIDE SEQUENCE [LARGE SCALE GENOMIC DNA]</scope>
    <source>
        <strain evidence="4 5">CBS 101986</strain>
    </source>
</reference>
<keyword evidence="5" id="KW-1185">Reference proteome</keyword>
<dbReference type="Gene3D" id="3.90.228.10">
    <property type="match status" value="1"/>
</dbReference>
<feature type="compositionally biased region" description="Polar residues" evidence="1">
    <location>
        <begin position="49"/>
        <end position="58"/>
    </location>
</feature>
<accession>A0A8H5BP63</accession>
<dbReference type="OrthoDB" id="9514740at2759"/>
<evidence type="ECO:0000313" key="5">
    <source>
        <dbReference type="Proteomes" id="UP000567179"/>
    </source>
</evidence>
<dbReference type="GO" id="GO:0000932">
    <property type="term" value="C:P-body"/>
    <property type="evidence" value="ECO:0007669"/>
    <property type="project" value="TreeGrafter"/>
</dbReference>
<name>A0A8H5BP63_9AGAR</name>
<dbReference type="PANTHER" id="PTHR47551">
    <property type="entry name" value="TUBULIN--TYROSINE LIGASE PBY1-RELATED"/>
    <property type="match status" value="1"/>
</dbReference>
<keyword evidence="2" id="KW-0732">Signal</keyword>
<dbReference type="Pfam" id="PF03133">
    <property type="entry name" value="TTL"/>
    <property type="match status" value="1"/>
</dbReference>
<proteinExistence type="predicted"/>
<evidence type="ECO:0000256" key="1">
    <source>
        <dbReference type="SAM" id="MobiDB-lite"/>
    </source>
</evidence>
<protein>
    <recommendedName>
        <fullName evidence="3">PARP catalytic domain-containing protein</fullName>
    </recommendedName>
</protein>
<comment type="caution">
    <text evidence="4">The sequence shown here is derived from an EMBL/GenBank/DDBJ whole genome shotgun (WGS) entry which is preliminary data.</text>
</comment>
<dbReference type="InterPro" id="IPR004344">
    <property type="entry name" value="TTL/TTLL_fam"/>
</dbReference>
<evidence type="ECO:0000256" key="2">
    <source>
        <dbReference type="SAM" id="SignalP"/>
    </source>
</evidence>
<dbReference type="EMBL" id="JAACJJ010000014">
    <property type="protein sequence ID" value="KAF5326709.1"/>
    <property type="molecule type" value="Genomic_DNA"/>
</dbReference>
<dbReference type="Pfam" id="PF00644">
    <property type="entry name" value="PARP"/>
    <property type="match status" value="1"/>
</dbReference>
<feature type="domain" description="PARP catalytic" evidence="3">
    <location>
        <begin position="306"/>
        <end position="418"/>
    </location>
</feature>
<feature type="chain" id="PRO_5034833122" description="PARP catalytic domain-containing protein" evidence="2">
    <location>
        <begin position="19"/>
        <end position="853"/>
    </location>
</feature>
<dbReference type="InterPro" id="IPR027746">
    <property type="entry name" value="TTL"/>
</dbReference>
<dbReference type="AlphaFoldDB" id="A0A8H5BP63"/>
<dbReference type="SUPFAM" id="SSF56399">
    <property type="entry name" value="ADP-ribosylation"/>
    <property type="match status" value="1"/>
</dbReference>
<feature type="region of interest" description="Disordered" evidence="1">
    <location>
        <begin position="22"/>
        <end position="83"/>
    </location>
</feature>
<dbReference type="InterPro" id="IPR012317">
    <property type="entry name" value="Poly(ADP-ribose)pol_cat_dom"/>
</dbReference>
<feature type="compositionally biased region" description="Low complexity" evidence="1">
    <location>
        <begin position="71"/>
        <end position="83"/>
    </location>
</feature>
<feature type="compositionally biased region" description="Pro residues" evidence="1">
    <location>
        <begin position="33"/>
        <end position="44"/>
    </location>
</feature>
<evidence type="ECO:0000313" key="4">
    <source>
        <dbReference type="EMBL" id="KAF5326709.1"/>
    </source>
</evidence>